<reference evidence="3 4" key="1">
    <citation type="submission" date="2017-06" db="EMBL/GenBank/DDBJ databases">
        <title>A platform for efficient transgenesis in Macrostomum lignano, a flatworm model organism for stem cell research.</title>
        <authorList>
            <person name="Berezikov E."/>
        </authorList>
    </citation>
    <scope>NUCLEOTIDE SEQUENCE [LARGE SCALE GENOMIC DNA]</scope>
    <source>
        <strain evidence="3">DV1</strain>
        <tissue evidence="3">Whole organism</tissue>
    </source>
</reference>
<keyword evidence="4" id="KW-1185">Reference proteome</keyword>
<evidence type="ECO:0000313" key="4">
    <source>
        <dbReference type="Proteomes" id="UP000215902"/>
    </source>
</evidence>
<proteinExistence type="predicted"/>
<gene>
    <name evidence="3" type="ORF">BOX15_Mlig003398g1</name>
</gene>
<protein>
    <recommendedName>
        <fullName evidence="2">Pacifastin domain-containing protein</fullName>
    </recommendedName>
</protein>
<feature type="signal peptide" evidence="1">
    <location>
        <begin position="1"/>
        <end position="21"/>
    </location>
</feature>
<name>A0A267F8N7_9PLAT</name>
<evidence type="ECO:0000259" key="2">
    <source>
        <dbReference type="Pfam" id="PF05375"/>
    </source>
</evidence>
<dbReference type="AlphaFoldDB" id="A0A267F8N7"/>
<sequence>MQLLFLITVGLLCTAVSSSQAEKDEPALRCPDLDPGLVCNATESGFSYNDGCNTVTCNDGGLASTTLLACPEPSSRGERNLCESLSRAVWSRLGPFTCYNIDADSVCTRRGAGFAFSDGCNRVRCLAAGGHARTRMECPVTDPTGPYCRFVALALESEGSEKQQSEEPRAGALEEDEFECPALRHSRICEEFLPGFQYNDGCRNVTCVSDGLARVADSRECPQPEPDNEAAALYCREAQRRFQEKKDRSRFYTTCLDADSLCRGRRTAELAFFDGCNRCFCLPDRSAACTRAACPPMFITPEEFTAHCRRVGAGVLSHRRRK</sequence>
<organism evidence="3 4">
    <name type="scientific">Macrostomum lignano</name>
    <dbReference type="NCBI Taxonomy" id="282301"/>
    <lineage>
        <taxon>Eukaryota</taxon>
        <taxon>Metazoa</taxon>
        <taxon>Spiralia</taxon>
        <taxon>Lophotrochozoa</taxon>
        <taxon>Platyhelminthes</taxon>
        <taxon>Rhabditophora</taxon>
        <taxon>Macrostomorpha</taxon>
        <taxon>Macrostomida</taxon>
        <taxon>Macrostomidae</taxon>
        <taxon>Macrostomum</taxon>
    </lineage>
</organism>
<dbReference type="GO" id="GO:0030414">
    <property type="term" value="F:peptidase inhibitor activity"/>
    <property type="evidence" value="ECO:0007669"/>
    <property type="project" value="InterPro"/>
</dbReference>
<accession>A0A267F8N7</accession>
<evidence type="ECO:0000256" key="1">
    <source>
        <dbReference type="SAM" id="SignalP"/>
    </source>
</evidence>
<dbReference type="Pfam" id="PF05375">
    <property type="entry name" value="Pacifastin_I"/>
    <property type="match status" value="1"/>
</dbReference>
<evidence type="ECO:0000313" key="3">
    <source>
        <dbReference type="EMBL" id="PAA70141.1"/>
    </source>
</evidence>
<dbReference type="OrthoDB" id="10026631at2759"/>
<feature type="chain" id="PRO_5013012294" description="Pacifastin domain-containing protein" evidence="1">
    <location>
        <begin position="22"/>
        <end position="322"/>
    </location>
</feature>
<feature type="domain" description="Pacifastin" evidence="2">
    <location>
        <begin position="272"/>
        <end position="296"/>
    </location>
</feature>
<keyword evidence="1" id="KW-0732">Signal</keyword>
<dbReference type="EMBL" id="NIVC01001263">
    <property type="protein sequence ID" value="PAA70141.1"/>
    <property type="molecule type" value="Genomic_DNA"/>
</dbReference>
<dbReference type="Proteomes" id="UP000215902">
    <property type="component" value="Unassembled WGS sequence"/>
</dbReference>
<dbReference type="InterPro" id="IPR008037">
    <property type="entry name" value="Pacifastin_dom"/>
</dbReference>
<comment type="caution">
    <text evidence="3">The sequence shown here is derived from an EMBL/GenBank/DDBJ whole genome shotgun (WGS) entry which is preliminary data.</text>
</comment>